<accession>A0A418PR26</accession>
<dbReference type="PANTHER" id="PTHR18964">
    <property type="entry name" value="ROK (REPRESSOR, ORF, KINASE) FAMILY"/>
    <property type="match status" value="1"/>
</dbReference>
<dbReference type="AlphaFoldDB" id="A0A418PR26"/>
<evidence type="ECO:0000256" key="1">
    <source>
        <dbReference type="ARBA" id="ARBA00006479"/>
    </source>
</evidence>
<dbReference type="SUPFAM" id="SSF53067">
    <property type="entry name" value="Actin-like ATPase domain"/>
    <property type="match status" value="1"/>
</dbReference>
<comment type="caution">
    <text evidence="2">The sequence shown here is derived from an EMBL/GenBank/DDBJ whole genome shotgun (WGS) entry which is preliminary data.</text>
</comment>
<dbReference type="PANTHER" id="PTHR18964:SF149">
    <property type="entry name" value="BIFUNCTIONAL UDP-N-ACETYLGLUCOSAMINE 2-EPIMERASE_N-ACETYLMANNOSAMINE KINASE"/>
    <property type="match status" value="1"/>
</dbReference>
<dbReference type="Pfam" id="PF00480">
    <property type="entry name" value="ROK"/>
    <property type="match status" value="1"/>
</dbReference>
<dbReference type="Gene3D" id="3.30.420.40">
    <property type="match status" value="2"/>
</dbReference>
<sequence>MEGKLYQGKGIGWGDVLGDVRGQYRHIVGRNVPFLLSCHRNGQLVMNLIGVDIGGSHISAARVEWDGVNAQTVDFFEADVDTSRNSEAIISDWSAVIRKAAGDRKDIQIGIAMPGPYDYPNGISLIKDQGKMKSLYGLSVKNLLAERLGISPESIAFTNDAEAFLAGESLAGAGRNFENSIGLTLGTGLGSAIKIQEVIKDAKLWTAPFRDGIAEDYLGTAWFVGYLKERFGKSVYGVKDLLSPEFDQAIAEEVFSQFGKTLGEFLSIYVIRLQCQGVVLGGKISRAADRFLPYTKSYLEKFDYPLQIRVSELEEKAALIGACLPFISNTSSNQS</sequence>
<proteinExistence type="inferred from homology"/>
<gene>
    <name evidence="2" type="ORF">D0X99_11465</name>
</gene>
<dbReference type="CDD" id="cd23763">
    <property type="entry name" value="ASKHA_ATPase_ROK"/>
    <property type="match status" value="1"/>
</dbReference>
<comment type="similarity">
    <text evidence="1">Belongs to the ROK (NagC/XylR) family.</text>
</comment>
<dbReference type="InterPro" id="IPR043129">
    <property type="entry name" value="ATPase_NBD"/>
</dbReference>
<dbReference type="EMBL" id="QXML01000005">
    <property type="protein sequence ID" value="RIW15060.1"/>
    <property type="molecule type" value="Genomic_DNA"/>
</dbReference>
<keyword evidence="3" id="KW-1185">Reference proteome</keyword>
<evidence type="ECO:0000313" key="3">
    <source>
        <dbReference type="Proteomes" id="UP000283522"/>
    </source>
</evidence>
<dbReference type="Proteomes" id="UP000283522">
    <property type="component" value="Unassembled WGS sequence"/>
</dbReference>
<dbReference type="InterPro" id="IPR000600">
    <property type="entry name" value="ROK"/>
</dbReference>
<reference evidence="2 3" key="1">
    <citation type="submission" date="2018-09" db="EMBL/GenBank/DDBJ databases">
        <authorList>
            <person name="Wang X."/>
            <person name="Du Z."/>
        </authorList>
    </citation>
    <scope>NUCLEOTIDE SEQUENCE [LARGE SCALE GENOMIC DNA]</scope>
    <source>
        <strain evidence="2 3">N3</strain>
    </source>
</reference>
<protein>
    <submittedName>
        <fullName evidence="2">ROK family protein</fullName>
    </submittedName>
</protein>
<name>A0A418PR26_9BACT</name>
<organism evidence="2 3">
    <name type="scientific">Algoriphagus lacus</name>
    <dbReference type="NCBI Taxonomy" id="2056311"/>
    <lineage>
        <taxon>Bacteria</taxon>
        <taxon>Pseudomonadati</taxon>
        <taxon>Bacteroidota</taxon>
        <taxon>Cytophagia</taxon>
        <taxon>Cytophagales</taxon>
        <taxon>Cyclobacteriaceae</taxon>
        <taxon>Algoriphagus</taxon>
    </lineage>
</organism>
<evidence type="ECO:0000313" key="2">
    <source>
        <dbReference type="EMBL" id="RIW15060.1"/>
    </source>
</evidence>